<dbReference type="Proteomes" id="UP000664761">
    <property type="component" value="Unassembled WGS sequence"/>
</dbReference>
<dbReference type="NCBIfam" id="TIGR04306">
    <property type="entry name" value="salvage_TenA"/>
    <property type="match status" value="1"/>
</dbReference>
<sequence>MSRGLFDRLKTDNAALWDAYTHHDFVTGMQTGALPKTAFQYYLKQDYLFLIQFARAYALAIYKADNLTEMRSALAGVKAILEMEMDLHVGYCADWGIAASELETLEEAPQNIAYTRFVLERGMAGDLLDLMVALSPCAIGYGEIGARLAKSRKTKIEGNPYITWIEMYAGAEYQQLVTDMTAEIDALATKRFTEARFPDLSKTFATATRLEADFWQMGLTAEHAS</sequence>
<evidence type="ECO:0000313" key="3">
    <source>
        <dbReference type="EMBL" id="MBO0334547.1"/>
    </source>
</evidence>
<dbReference type="EMBL" id="JAFLNC010000004">
    <property type="protein sequence ID" value="MBO0334547.1"/>
    <property type="molecule type" value="Genomic_DNA"/>
</dbReference>
<dbReference type="InterPro" id="IPR016084">
    <property type="entry name" value="Haem_Oase-like_multi-hlx"/>
</dbReference>
<accession>A0ABS3F888</accession>
<dbReference type="InterPro" id="IPR004305">
    <property type="entry name" value="Thiaminase-2/PQQC"/>
</dbReference>
<dbReference type="InterPro" id="IPR050967">
    <property type="entry name" value="Thiamine_Salvage_TenA"/>
</dbReference>
<keyword evidence="4" id="KW-1185">Reference proteome</keyword>
<gene>
    <name evidence="3" type="primary">tenA</name>
    <name evidence="3" type="ORF">J0X12_13040</name>
</gene>
<dbReference type="PANTHER" id="PTHR43198:SF2">
    <property type="entry name" value="SI:CH1073-67J19.1-RELATED"/>
    <property type="match status" value="1"/>
</dbReference>
<dbReference type="InterPro" id="IPR027574">
    <property type="entry name" value="Thiaminase_II"/>
</dbReference>
<dbReference type="PANTHER" id="PTHR43198">
    <property type="entry name" value="BIFUNCTIONAL TH2 PROTEIN"/>
    <property type="match status" value="1"/>
</dbReference>
<evidence type="ECO:0000313" key="4">
    <source>
        <dbReference type="Proteomes" id="UP000664761"/>
    </source>
</evidence>
<comment type="function">
    <text evidence="1">Catalyzes an amino-pyrimidine hydrolysis reaction at the C5' of the pyrimidine moiety of thiamine compounds, a reaction that is part of a thiamine salvage pathway.</text>
</comment>
<comment type="caution">
    <text evidence="3">The sequence shown here is derived from an EMBL/GenBank/DDBJ whole genome shotgun (WGS) entry which is preliminary data.</text>
</comment>
<protein>
    <recommendedName>
        <fullName evidence="1">Aminopyrimidine aminohydrolase</fullName>
        <ecNumber evidence="1">3.5.99.2</ecNumber>
    </recommendedName>
</protein>
<comment type="pathway">
    <text evidence="1">Cofactor biosynthesis; thiamine diphosphate biosynthesis.</text>
</comment>
<comment type="similarity">
    <text evidence="1">Belongs to the TenA family.</text>
</comment>
<reference evidence="3 4" key="1">
    <citation type="submission" date="2021-03" db="EMBL/GenBank/DDBJ databases">
        <title>Sneathiella sp. CAU 1612 isolated from Kang Won-do.</title>
        <authorList>
            <person name="Kim W."/>
        </authorList>
    </citation>
    <scope>NUCLEOTIDE SEQUENCE [LARGE SCALE GENOMIC DNA]</scope>
    <source>
        <strain evidence="3 4">CAU 1612</strain>
    </source>
</reference>
<evidence type="ECO:0000259" key="2">
    <source>
        <dbReference type="Pfam" id="PF03070"/>
    </source>
</evidence>
<dbReference type="RefSeq" id="WP_207046478.1">
    <property type="nucleotide sequence ID" value="NZ_JAFLNC010000004.1"/>
</dbReference>
<dbReference type="Pfam" id="PF03070">
    <property type="entry name" value="TENA_THI-4"/>
    <property type="match status" value="1"/>
</dbReference>
<keyword evidence="1" id="KW-0784">Thiamine biosynthesis</keyword>
<name>A0ABS3F888_9PROT</name>
<keyword evidence="1" id="KW-0378">Hydrolase</keyword>
<organism evidence="3 4">
    <name type="scientific">Sneathiella sedimenti</name>
    <dbReference type="NCBI Taxonomy" id="2816034"/>
    <lineage>
        <taxon>Bacteria</taxon>
        <taxon>Pseudomonadati</taxon>
        <taxon>Pseudomonadota</taxon>
        <taxon>Alphaproteobacteria</taxon>
        <taxon>Sneathiellales</taxon>
        <taxon>Sneathiellaceae</taxon>
        <taxon>Sneathiella</taxon>
    </lineage>
</organism>
<dbReference type="EC" id="3.5.99.2" evidence="1"/>
<comment type="catalytic activity">
    <reaction evidence="1">
        <text>thiamine + H2O = 5-(2-hydroxyethyl)-4-methylthiazole + 4-amino-5-hydroxymethyl-2-methylpyrimidine + H(+)</text>
        <dbReference type="Rhea" id="RHEA:17509"/>
        <dbReference type="ChEBI" id="CHEBI:15377"/>
        <dbReference type="ChEBI" id="CHEBI:15378"/>
        <dbReference type="ChEBI" id="CHEBI:16892"/>
        <dbReference type="ChEBI" id="CHEBI:17957"/>
        <dbReference type="ChEBI" id="CHEBI:18385"/>
        <dbReference type="EC" id="3.5.99.2"/>
    </reaction>
</comment>
<dbReference type="Gene3D" id="1.20.910.10">
    <property type="entry name" value="Heme oxygenase-like"/>
    <property type="match status" value="1"/>
</dbReference>
<comment type="catalytic activity">
    <reaction evidence="1">
        <text>4-amino-5-aminomethyl-2-methylpyrimidine + H2O = 4-amino-5-hydroxymethyl-2-methylpyrimidine + NH4(+)</text>
        <dbReference type="Rhea" id="RHEA:31799"/>
        <dbReference type="ChEBI" id="CHEBI:15377"/>
        <dbReference type="ChEBI" id="CHEBI:16892"/>
        <dbReference type="ChEBI" id="CHEBI:28938"/>
        <dbReference type="ChEBI" id="CHEBI:63416"/>
        <dbReference type="EC" id="3.5.99.2"/>
    </reaction>
</comment>
<proteinExistence type="inferred from homology"/>
<dbReference type="CDD" id="cd19367">
    <property type="entry name" value="TenA_C_ScTHI20-like"/>
    <property type="match status" value="1"/>
</dbReference>
<evidence type="ECO:0000256" key="1">
    <source>
        <dbReference type="RuleBase" id="RU363093"/>
    </source>
</evidence>
<feature type="domain" description="Thiaminase-2/PQQC" evidence="2">
    <location>
        <begin position="15"/>
        <end position="220"/>
    </location>
</feature>
<dbReference type="SUPFAM" id="SSF48613">
    <property type="entry name" value="Heme oxygenase-like"/>
    <property type="match status" value="1"/>
</dbReference>